<feature type="domain" description="Aldehyde dehydrogenase" evidence="8">
    <location>
        <begin position="3"/>
        <end position="410"/>
    </location>
</feature>
<protein>
    <recommendedName>
        <fullName evidence="4">Aldehyde dehydrogenase</fullName>
    </recommendedName>
</protein>
<evidence type="ECO:0000259" key="8">
    <source>
        <dbReference type="Pfam" id="PF00171"/>
    </source>
</evidence>
<feature type="active site" evidence="5 6">
    <location>
        <position position="194"/>
    </location>
</feature>
<dbReference type="InterPro" id="IPR016160">
    <property type="entry name" value="Ald_DH_CS_CYS"/>
</dbReference>
<dbReference type="Gene3D" id="3.40.309.10">
    <property type="entry name" value="Aldehyde Dehydrogenase, Chain A, domain 2"/>
    <property type="match status" value="1"/>
</dbReference>
<evidence type="ECO:0000256" key="7">
    <source>
        <dbReference type="RuleBase" id="RU003345"/>
    </source>
</evidence>
<dbReference type="PROSITE" id="PS00687">
    <property type="entry name" value="ALDEHYDE_DEHYDR_GLU"/>
    <property type="match status" value="1"/>
</dbReference>
<dbReference type="InterPro" id="IPR016161">
    <property type="entry name" value="Ald_DH/histidinol_DH"/>
</dbReference>
<name>A0A7Y8XZ42_9FLAO</name>
<evidence type="ECO:0000256" key="5">
    <source>
        <dbReference type="PIRSR" id="PIRSR036492-1"/>
    </source>
</evidence>
<dbReference type="PANTHER" id="PTHR43570:SF16">
    <property type="entry name" value="ALDEHYDE DEHYDROGENASE TYPE III, ISOFORM Q"/>
    <property type="match status" value="1"/>
</dbReference>
<dbReference type="Proteomes" id="UP000535020">
    <property type="component" value="Unassembled WGS sequence"/>
</dbReference>
<dbReference type="GO" id="GO:0004029">
    <property type="term" value="F:aldehyde dehydrogenase (NAD+) activity"/>
    <property type="evidence" value="ECO:0007669"/>
    <property type="project" value="TreeGrafter"/>
</dbReference>
<organism evidence="9 10">
    <name type="scientific">Flavobacterium agri</name>
    <dbReference type="NCBI Taxonomy" id="2743471"/>
    <lineage>
        <taxon>Bacteria</taxon>
        <taxon>Pseudomonadati</taxon>
        <taxon>Bacteroidota</taxon>
        <taxon>Flavobacteriia</taxon>
        <taxon>Flavobacteriales</taxon>
        <taxon>Flavobacteriaceae</taxon>
        <taxon>Flavobacterium</taxon>
    </lineage>
</organism>
<reference evidence="9 10" key="1">
    <citation type="submission" date="2020-07" db="EMBL/GenBank/DDBJ databases">
        <authorList>
            <person name="Sun Q."/>
        </authorList>
    </citation>
    <scope>NUCLEOTIDE SEQUENCE [LARGE SCALE GENOMIC DNA]</scope>
    <source>
        <strain evidence="9 10">MAH-1</strain>
    </source>
</reference>
<dbReference type="PIRSF" id="PIRSF036492">
    <property type="entry name" value="ALDH"/>
    <property type="match status" value="1"/>
</dbReference>
<dbReference type="InterPro" id="IPR012394">
    <property type="entry name" value="Aldehyde_DH_NAD(P)"/>
</dbReference>
<evidence type="ECO:0000256" key="6">
    <source>
        <dbReference type="PROSITE-ProRule" id="PRU10007"/>
    </source>
</evidence>
<dbReference type="FunFam" id="3.40.309.10:FF:000003">
    <property type="entry name" value="Aldehyde dehydrogenase"/>
    <property type="match status" value="1"/>
</dbReference>
<dbReference type="PANTHER" id="PTHR43570">
    <property type="entry name" value="ALDEHYDE DEHYDROGENASE"/>
    <property type="match status" value="1"/>
</dbReference>
<dbReference type="InterPro" id="IPR015590">
    <property type="entry name" value="Aldehyde_DH_dom"/>
</dbReference>
<dbReference type="AlphaFoldDB" id="A0A7Y8XZ42"/>
<keyword evidence="10" id="KW-1185">Reference proteome</keyword>
<evidence type="ECO:0000256" key="1">
    <source>
        <dbReference type="ARBA" id="ARBA00009986"/>
    </source>
</evidence>
<dbReference type="EMBL" id="JACBJI010000001">
    <property type="protein sequence ID" value="NYA69609.1"/>
    <property type="molecule type" value="Genomic_DNA"/>
</dbReference>
<evidence type="ECO:0000256" key="4">
    <source>
        <dbReference type="PIRNR" id="PIRNR036492"/>
    </source>
</evidence>
<dbReference type="Pfam" id="PF00171">
    <property type="entry name" value="Aldedh"/>
    <property type="match status" value="1"/>
</dbReference>
<sequence>MHRKTTISQRKETLKKLLHVLTLREDAVIQALHDDFGKSAFEAVLTETYFVTSELKTAIKKLRSWASDEIVFPSVLNFPSSDRIIKDPYGNVLVISPWNYPFQLAMLPVIAAYAAGNSVVLKPSELTPNTSEIVSNIISEVFDPIDVEVFQGGAQVAEKLLERRWDYIFFTGSVNVGKKVAQAAARYLTPVTLELGGKNPCIVTAQANLKLAAKRIVWGKFVNAGQTCIAPDYVLVEASVKSRLLQSLKQEIIAAYGERPQKSPDLPRIINKKHWERLVGLIEHHKVVHGGQSDVAELFIAPTIIDESDLASAIMKEEIFGPLLPVIGFSDENQMDNIIGSYEKPLSLYVFTDDRHQADAIIRKHAFGGGCVNDLLSYFANSRLPFGGVGNSGMGTYHGRFGFDTFTHKKPISRKANWLDITLRYAPYGNKVSLLRKWLKWL</sequence>
<dbReference type="GO" id="GO:0005737">
    <property type="term" value="C:cytoplasm"/>
    <property type="evidence" value="ECO:0007669"/>
    <property type="project" value="TreeGrafter"/>
</dbReference>
<keyword evidence="2 4" id="KW-0560">Oxidoreductase</keyword>
<keyword evidence="3" id="KW-0520">NAD</keyword>
<gene>
    <name evidence="9" type="ORF">HZF10_01660</name>
</gene>
<dbReference type="InterPro" id="IPR016162">
    <property type="entry name" value="Ald_DH_N"/>
</dbReference>
<dbReference type="PROSITE" id="PS00070">
    <property type="entry name" value="ALDEHYDE_DEHYDR_CYS"/>
    <property type="match status" value="1"/>
</dbReference>
<dbReference type="FunFam" id="3.40.605.10:FF:000004">
    <property type="entry name" value="Aldehyde dehydrogenase"/>
    <property type="match status" value="1"/>
</dbReference>
<accession>A0A7Y8XZ42</accession>
<dbReference type="InterPro" id="IPR029510">
    <property type="entry name" value="Ald_DH_CS_GLU"/>
</dbReference>
<evidence type="ECO:0000313" key="10">
    <source>
        <dbReference type="Proteomes" id="UP000535020"/>
    </source>
</evidence>
<feature type="active site" evidence="5">
    <location>
        <position position="228"/>
    </location>
</feature>
<comment type="caution">
    <text evidence="9">The sequence shown here is derived from an EMBL/GenBank/DDBJ whole genome shotgun (WGS) entry which is preliminary data.</text>
</comment>
<dbReference type="SUPFAM" id="SSF53720">
    <property type="entry name" value="ALDH-like"/>
    <property type="match status" value="1"/>
</dbReference>
<dbReference type="RefSeq" id="WP_176004431.1">
    <property type="nucleotide sequence ID" value="NZ_JABWMI010000002.1"/>
</dbReference>
<proteinExistence type="inferred from homology"/>
<evidence type="ECO:0000256" key="2">
    <source>
        <dbReference type="ARBA" id="ARBA00023002"/>
    </source>
</evidence>
<evidence type="ECO:0000313" key="9">
    <source>
        <dbReference type="EMBL" id="NYA69609.1"/>
    </source>
</evidence>
<comment type="similarity">
    <text evidence="1 4 7">Belongs to the aldehyde dehydrogenase family.</text>
</comment>
<dbReference type="Gene3D" id="3.40.605.10">
    <property type="entry name" value="Aldehyde Dehydrogenase, Chain A, domain 1"/>
    <property type="match status" value="1"/>
</dbReference>
<dbReference type="CDD" id="cd07136">
    <property type="entry name" value="ALDH_YwdH-P39616"/>
    <property type="match status" value="1"/>
</dbReference>
<evidence type="ECO:0000256" key="3">
    <source>
        <dbReference type="ARBA" id="ARBA00023027"/>
    </source>
</evidence>
<dbReference type="GO" id="GO:0006081">
    <property type="term" value="P:aldehyde metabolic process"/>
    <property type="evidence" value="ECO:0007669"/>
    <property type="project" value="InterPro"/>
</dbReference>
<dbReference type="InterPro" id="IPR016163">
    <property type="entry name" value="Ald_DH_C"/>
</dbReference>